<dbReference type="PANTHER" id="PTHR11138">
    <property type="entry name" value="METHIONYL-TRNA FORMYLTRANSFERASE"/>
    <property type="match status" value="1"/>
</dbReference>
<dbReference type="OrthoDB" id="9802815at2"/>
<evidence type="ECO:0000259" key="7">
    <source>
        <dbReference type="Pfam" id="PF02911"/>
    </source>
</evidence>
<evidence type="ECO:0000256" key="2">
    <source>
        <dbReference type="ARBA" id="ARBA00012261"/>
    </source>
</evidence>
<dbReference type="EC" id="2.1.2.9" evidence="2 5"/>
<dbReference type="PaxDb" id="1123384-AJ81_07770"/>
<dbReference type="GO" id="GO:0005829">
    <property type="term" value="C:cytosol"/>
    <property type="evidence" value="ECO:0007669"/>
    <property type="project" value="TreeGrafter"/>
</dbReference>
<evidence type="ECO:0000256" key="1">
    <source>
        <dbReference type="ARBA" id="ARBA00010699"/>
    </source>
</evidence>
<dbReference type="InterPro" id="IPR005793">
    <property type="entry name" value="Formyl_trans_C"/>
</dbReference>
<dbReference type="Proteomes" id="UP000077469">
    <property type="component" value="Chromosome"/>
</dbReference>
<dbReference type="STRING" id="1123384.AJ81_07770"/>
<feature type="domain" description="Formyl transferase C-terminal" evidence="7">
    <location>
        <begin position="193"/>
        <end position="289"/>
    </location>
</feature>
<dbReference type="InterPro" id="IPR041711">
    <property type="entry name" value="Met-tRNA-FMT_N"/>
</dbReference>
<dbReference type="PATRIC" id="fig|1123384.7.peg.1558"/>
<dbReference type="EMBL" id="CP007141">
    <property type="protein sequence ID" value="AJC74087.1"/>
    <property type="molecule type" value="Genomic_DNA"/>
</dbReference>
<dbReference type="GO" id="GO:0004479">
    <property type="term" value="F:methionyl-tRNA formyltransferase activity"/>
    <property type="evidence" value="ECO:0007669"/>
    <property type="project" value="UniProtKB-UniRule"/>
</dbReference>
<keyword evidence="4 5" id="KW-0648">Protein biosynthesis</keyword>
<dbReference type="SUPFAM" id="SSF53328">
    <property type="entry name" value="Formyltransferase"/>
    <property type="match status" value="1"/>
</dbReference>
<evidence type="ECO:0000256" key="3">
    <source>
        <dbReference type="ARBA" id="ARBA00022679"/>
    </source>
</evidence>
<evidence type="ECO:0000259" key="6">
    <source>
        <dbReference type="Pfam" id="PF00551"/>
    </source>
</evidence>
<dbReference type="SUPFAM" id="SSF50486">
    <property type="entry name" value="FMT C-terminal domain-like"/>
    <property type="match status" value="1"/>
</dbReference>
<dbReference type="Pfam" id="PF02911">
    <property type="entry name" value="Formyl_trans_C"/>
    <property type="match status" value="1"/>
</dbReference>
<dbReference type="InterPro" id="IPR044135">
    <property type="entry name" value="Met-tRNA-FMT_C"/>
</dbReference>
<comment type="catalytic activity">
    <reaction evidence="5">
        <text>L-methionyl-tRNA(fMet) + (6R)-10-formyltetrahydrofolate = N-formyl-L-methionyl-tRNA(fMet) + (6S)-5,6,7,8-tetrahydrofolate + H(+)</text>
        <dbReference type="Rhea" id="RHEA:24380"/>
        <dbReference type="Rhea" id="RHEA-COMP:9952"/>
        <dbReference type="Rhea" id="RHEA-COMP:9953"/>
        <dbReference type="ChEBI" id="CHEBI:15378"/>
        <dbReference type="ChEBI" id="CHEBI:57453"/>
        <dbReference type="ChEBI" id="CHEBI:78530"/>
        <dbReference type="ChEBI" id="CHEBI:78844"/>
        <dbReference type="ChEBI" id="CHEBI:195366"/>
        <dbReference type="EC" id="2.1.2.9"/>
    </reaction>
</comment>
<protein>
    <recommendedName>
        <fullName evidence="2 5">Methionyl-tRNA formyltransferase</fullName>
        <ecNumber evidence="2 5">2.1.2.9</ecNumber>
    </recommendedName>
</protein>
<dbReference type="InterPro" id="IPR002376">
    <property type="entry name" value="Formyl_transf_N"/>
</dbReference>
<proteinExistence type="inferred from homology"/>
<sequence>MRILFLGTPHFAAKHLETLLKEGLDVVAVVTQADKPFGRGLRLTPSPVKVLAQQAKIPVYEQLKQVPFDVLNIDICIVVAYGKIIPRKYLDMLPFYNVHPSLLPKYRGAAPIQRAIENGEESTGVTIFKLTDQLDAGPIVMQESVEIEEFETFDEVEAKLLNLGCQMLVEFLKNPFSHDLVPQDESQASYAPKIEEKDLLVDFAQPAERVKDKIRAYDSRPGARTFLNGQCVKLFGVRAIEPCSTNVPGTVIRINRDGAFVATSTGLVLISHVQFPGKRKMTFFEAYNGRLIKINDRFHV</sequence>
<evidence type="ECO:0000313" key="9">
    <source>
        <dbReference type="Proteomes" id="UP000077469"/>
    </source>
</evidence>
<dbReference type="Gene3D" id="3.40.50.12230">
    <property type="match status" value="1"/>
</dbReference>
<evidence type="ECO:0000256" key="5">
    <source>
        <dbReference type="HAMAP-Rule" id="MF_00182"/>
    </source>
</evidence>
<comment type="similarity">
    <text evidence="1 5">Belongs to the Fmt family.</text>
</comment>
<dbReference type="PANTHER" id="PTHR11138:SF5">
    <property type="entry name" value="METHIONYL-TRNA FORMYLTRANSFERASE, MITOCHONDRIAL"/>
    <property type="match status" value="1"/>
</dbReference>
<dbReference type="CDD" id="cd08646">
    <property type="entry name" value="FMT_core_Met-tRNA-FMT_N"/>
    <property type="match status" value="1"/>
</dbReference>
<feature type="domain" description="Formyl transferase N-terminal" evidence="6">
    <location>
        <begin position="1"/>
        <end position="171"/>
    </location>
</feature>
<evidence type="ECO:0000256" key="4">
    <source>
        <dbReference type="ARBA" id="ARBA00022917"/>
    </source>
</evidence>
<gene>
    <name evidence="5" type="primary">fmt</name>
    <name evidence="8" type="ORF">AJ81_07770</name>
</gene>
<comment type="function">
    <text evidence="5">Attaches a formyl group to the free amino group of methionyl-tRNA(fMet). The formyl group appears to play a dual role in the initiator identity of N-formylmethionyl-tRNA by promoting its recognition by IF2 and preventing the misappropriation of this tRNA by the elongation apparatus.</text>
</comment>
<dbReference type="HAMAP" id="MF_00182">
    <property type="entry name" value="Formyl_trans"/>
    <property type="match status" value="1"/>
</dbReference>
<keyword evidence="9" id="KW-1185">Reference proteome</keyword>
<dbReference type="InterPro" id="IPR005794">
    <property type="entry name" value="Fmt"/>
</dbReference>
<feature type="binding site" evidence="5">
    <location>
        <begin position="101"/>
        <end position="104"/>
    </location>
    <ligand>
        <name>(6S)-5,6,7,8-tetrahydrofolate</name>
        <dbReference type="ChEBI" id="CHEBI:57453"/>
    </ligand>
</feature>
<evidence type="ECO:0000313" key="8">
    <source>
        <dbReference type="EMBL" id="AJC74087.1"/>
    </source>
</evidence>
<organism evidence="8 9">
    <name type="scientific">Pseudothermotoga hypogea DSM 11164 = NBRC 106472</name>
    <dbReference type="NCBI Taxonomy" id="1123384"/>
    <lineage>
        <taxon>Bacteria</taxon>
        <taxon>Thermotogati</taxon>
        <taxon>Thermotogota</taxon>
        <taxon>Thermotogae</taxon>
        <taxon>Thermotogales</taxon>
        <taxon>Thermotogaceae</taxon>
        <taxon>Pseudothermotoga</taxon>
    </lineage>
</organism>
<dbReference type="CDD" id="cd08704">
    <property type="entry name" value="Met_tRNA_FMT_C"/>
    <property type="match status" value="1"/>
</dbReference>
<dbReference type="KEGG" id="phy:AJ81_07770"/>
<reference evidence="8 9" key="1">
    <citation type="submission" date="2014-01" db="EMBL/GenBank/DDBJ databases">
        <title>Genome sequencing of Thermotog hypogea.</title>
        <authorList>
            <person name="Zhang X."/>
            <person name="Alvare G."/>
            <person name="Fristensky B."/>
            <person name="Chen L."/>
            <person name="Suen T."/>
            <person name="Chen Q."/>
            <person name="Ma K."/>
        </authorList>
    </citation>
    <scope>NUCLEOTIDE SEQUENCE [LARGE SCALE GENOMIC DNA]</scope>
    <source>
        <strain evidence="8 9">DSM 11164</strain>
    </source>
</reference>
<dbReference type="InterPro" id="IPR011034">
    <property type="entry name" value="Formyl_transferase-like_C_sf"/>
</dbReference>
<dbReference type="Pfam" id="PF00551">
    <property type="entry name" value="Formyl_trans_N"/>
    <property type="match status" value="1"/>
</dbReference>
<keyword evidence="3 5" id="KW-0808">Transferase</keyword>
<dbReference type="RefSeq" id="WP_031504157.1">
    <property type="nucleotide sequence ID" value="NC_022795.1"/>
</dbReference>
<accession>A0A0X1KS08</accession>
<dbReference type="InterPro" id="IPR036477">
    <property type="entry name" value="Formyl_transf_N_sf"/>
</dbReference>
<dbReference type="NCBIfam" id="TIGR00460">
    <property type="entry name" value="fmt"/>
    <property type="match status" value="1"/>
</dbReference>
<dbReference type="AlphaFoldDB" id="A0A0X1KS08"/>
<name>A0A0X1KS08_9THEM</name>